<protein>
    <recommendedName>
        <fullName evidence="3">protein-serine/threonine phosphatase</fullName>
        <ecNumber evidence="3">3.1.3.16</ecNumber>
    </recommendedName>
</protein>
<feature type="compositionally biased region" description="Basic and acidic residues" evidence="10">
    <location>
        <begin position="364"/>
        <end position="376"/>
    </location>
</feature>
<evidence type="ECO:0000256" key="7">
    <source>
        <dbReference type="ARBA" id="ARBA00022912"/>
    </source>
</evidence>
<evidence type="ECO:0000256" key="9">
    <source>
        <dbReference type="RuleBase" id="RU003465"/>
    </source>
</evidence>
<dbReference type="CDD" id="cd00143">
    <property type="entry name" value="PP2Cc"/>
    <property type="match status" value="1"/>
</dbReference>
<dbReference type="EC" id="3.1.3.16" evidence="3"/>
<dbReference type="SUPFAM" id="SSF81606">
    <property type="entry name" value="PP2C-like"/>
    <property type="match status" value="2"/>
</dbReference>
<dbReference type="Gene3D" id="3.60.40.10">
    <property type="entry name" value="PPM-type phosphatase domain"/>
    <property type="match status" value="2"/>
</dbReference>
<feature type="compositionally biased region" description="Acidic residues" evidence="10">
    <location>
        <begin position="351"/>
        <end position="363"/>
    </location>
</feature>
<evidence type="ECO:0000256" key="8">
    <source>
        <dbReference type="ARBA" id="ARBA00023211"/>
    </source>
</evidence>
<dbReference type="InterPro" id="IPR015655">
    <property type="entry name" value="PP2C"/>
</dbReference>
<dbReference type="OrthoDB" id="10264738at2759"/>
<dbReference type="GO" id="GO:0046872">
    <property type="term" value="F:metal ion binding"/>
    <property type="evidence" value="ECO:0007669"/>
    <property type="project" value="UniProtKB-KW"/>
</dbReference>
<dbReference type="PANTHER" id="PTHR13832:SF803">
    <property type="entry name" value="PROTEIN PHOSPHATASE 1G"/>
    <property type="match status" value="1"/>
</dbReference>
<feature type="region of interest" description="Disordered" evidence="10">
    <location>
        <begin position="628"/>
        <end position="661"/>
    </location>
</feature>
<feature type="domain" description="PPM-type phosphatase" evidence="11">
    <location>
        <begin position="23"/>
        <end position="603"/>
    </location>
</feature>
<dbReference type="EMBL" id="OU895879">
    <property type="protein sequence ID" value="CAG9807593.1"/>
    <property type="molecule type" value="Genomic_DNA"/>
</dbReference>
<feature type="compositionally biased region" description="Low complexity" evidence="10">
    <location>
        <begin position="318"/>
        <end position="333"/>
    </location>
</feature>
<feature type="region of interest" description="Disordered" evidence="10">
    <location>
        <begin position="176"/>
        <end position="427"/>
    </location>
</feature>
<feature type="compositionally biased region" description="Low complexity" evidence="10">
    <location>
        <begin position="189"/>
        <end position="199"/>
    </location>
</feature>
<keyword evidence="13" id="KW-1185">Reference proteome</keyword>
<keyword evidence="8" id="KW-0464">Manganese</keyword>
<comment type="similarity">
    <text evidence="2 9">Belongs to the PP2C family.</text>
</comment>
<evidence type="ECO:0000256" key="5">
    <source>
        <dbReference type="ARBA" id="ARBA00022801"/>
    </source>
</evidence>
<feature type="compositionally biased region" description="Low complexity" evidence="10">
    <location>
        <begin position="206"/>
        <end position="215"/>
    </location>
</feature>
<dbReference type="GO" id="GO:0004722">
    <property type="term" value="F:protein serine/threonine phosphatase activity"/>
    <property type="evidence" value="ECO:0007669"/>
    <property type="project" value="UniProtKB-EC"/>
</dbReference>
<feature type="compositionally biased region" description="Basic and acidic residues" evidence="10">
    <location>
        <begin position="334"/>
        <end position="350"/>
    </location>
</feature>
<feature type="compositionally biased region" description="Low complexity" evidence="10">
    <location>
        <begin position="237"/>
        <end position="271"/>
    </location>
</feature>
<dbReference type="InterPro" id="IPR000222">
    <property type="entry name" value="PP2C_BS"/>
</dbReference>
<dbReference type="Pfam" id="PF00481">
    <property type="entry name" value="PP2C"/>
    <property type="match status" value="2"/>
</dbReference>
<proteinExistence type="inferred from homology"/>
<dbReference type="PROSITE" id="PS51746">
    <property type="entry name" value="PPM_2"/>
    <property type="match status" value="1"/>
</dbReference>
<dbReference type="SMART" id="SM00332">
    <property type="entry name" value="PP2Cc"/>
    <property type="match status" value="1"/>
</dbReference>
<keyword evidence="6" id="KW-0460">Magnesium</keyword>
<evidence type="ECO:0000256" key="10">
    <source>
        <dbReference type="SAM" id="MobiDB-lite"/>
    </source>
</evidence>
<sequence>MGSYLDKPETTKKSAFDQNDYLEIGSSSMQGWRINQEDAHNAIPQLADNASFFAVYDGHGGSEVAEYCSMKLPDFLKQLESFKNGNYEEALKEAFMGFDHTLLGDSVVEELRQLAKKNPDYEDSDMDDMEDEETAEEIINLHQEASMPLNEVLEKYKGNTEKISRIQSVQQIISFQSKSSSHNKNDSEAGPSASGSCSHSSKKVESSSSVQQAASDNEVSSSSGKTTNSDESEKNEPSSSNSQPSNQTPDSTLVIIPSSSKNDESSSSNEPKSMKPEQSSKKDSINQESECSSNGTVSESKKEEDAITSTKENGEIGSCSSSTSVNVSSNSPKKSTEKTVTKSSEIKQNIDDDESESSDDEHDETYKESPKNKIQQDDSDEEDEDDEDVYDEDDDEELSNEEISGEEDDDEDGLDDAFMSSMETGPAKASGCTAVVALLIGRDLYVANAGDSRCIVSRAGKVVEMSFDHKPEDQIEFQRIRKAGGRVTMDGRVNGGLNLSRAIGDHGYKMNKELPAEDQMITAMPDLKKVTLTEEDEFMVLACDGIWNYMSNEEVVGFVKHRIDAGKLSLTQICEELFHNCLAPNTLGDGTGCDNMTAIIVKFKPTLFKLPTAQKDVSNSEAECIAHKRAHEEDGVADKEHTDKKQKLDDDLTPSTVDTSS</sequence>
<dbReference type="Proteomes" id="UP001153620">
    <property type="component" value="Chromosome 3"/>
</dbReference>
<dbReference type="PANTHER" id="PTHR13832">
    <property type="entry name" value="PROTEIN PHOSPHATASE 2C"/>
    <property type="match status" value="1"/>
</dbReference>
<evidence type="ECO:0000256" key="3">
    <source>
        <dbReference type="ARBA" id="ARBA00013081"/>
    </source>
</evidence>
<gene>
    <name evidence="12" type="ORF">CHIRRI_LOCUS10439</name>
</gene>
<dbReference type="AlphaFoldDB" id="A0A9N9S2V0"/>
<feature type="compositionally biased region" description="Polar residues" evidence="10">
    <location>
        <begin position="286"/>
        <end position="298"/>
    </location>
</feature>
<name>A0A9N9S2V0_9DIPT</name>
<evidence type="ECO:0000256" key="1">
    <source>
        <dbReference type="ARBA" id="ARBA00001936"/>
    </source>
</evidence>
<feature type="compositionally biased region" description="Polar residues" evidence="10">
    <location>
        <begin position="217"/>
        <end position="227"/>
    </location>
</feature>
<comment type="cofactor">
    <cofactor evidence="1">
        <name>Mn(2+)</name>
        <dbReference type="ChEBI" id="CHEBI:29035"/>
    </cofactor>
</comment>
<evidence type="ECO:0000256" key="6">
    <source>
        <dbReference type="ARBA" id="ARBA00022842"/>
    </source>
</evidence>
<evidence type="ECO:0000256" key="2">
    <source>
        <dbReference type="ARBA" id="ARBA00006702"/>
    </source>
</evidence>
<dbReference type="InterPro" id="IPR036457">
    <property type="entry name" value="PPM-type-like_dom_sf"/>
</dbReference>
<feature type="compositionally biased region" description="Basic and acidic residues" evidence="10">
    <location>
        <begin position="272"/>
        <end position="285"/>
    </location>
</feature>
<evidence type="ECO:0000313" key="13">
    <source>
        <dbReference type="Proteomes" id="UP001153620"/>
    </source>
</evidence>
<dbReference type="PROSITE" id="PS01032">
    <property type="entry name" value="PPM_1"/>
    <property type="match status" value="1"/>
</dbReference>
<feature type="compositionally biased region" description="Basic and acidic residues" evidence="10">
    <location>
        <begin position="628"/>
        <end position="650"/>
    </location>
</feature>
<keyword evidence="7 9" id="KW-0904">Protein phosphatase</keyword>
<keyword evidence="4" id="KW-0479">Metal-binding</keyword>
<feature type="compositionally biased region" description="Acidic residues" evidence="10">
    <location>
        <begin position="377"/>
        <end position="415"/>
    </location>
</feature>
<evidence type="ECO:0000259" key="11">
    <source>
        <dbReference type="PROSITE" id="PS51746"/>
    </source>
</evidence>
<evidence type="ECO:0000256" key="4">
    <source>
        <dbReference type="ARBA" id="ARBA00022723"/>
    </source>
</evidence>
<reference evidence="12" key="2">
    <citation type="submission" date="2022-10" db="EMBL/GenBank/DDBJ databases">
        <authorList>
            <consortium name="ENA_rothamsted_submissions"/>
            <consortium name="culmorum"/>
            <person name="King R."/>
        </authorList>
    </citation>
    <scope>NUCLEOTIDE SEQUENCE</scope>
</reference>
<accession>A0A9N9S2V0</accession>
<evidence type="ECO:0000313" key="12">
    <source>
        <dbReference type="EMBL" id="CAG9807593.1"/>
    </source>
</evidence>
<dbReference type="InterPro" id="IPR001932">
    <property type="entry name" value="PPM-type_phosphatase-like_dom"/>
</dbReference>
<keyword evidence="5 9" id="KW-0378">Hydrolase</keyword>
<reference evidence="12" key="1">
    <citation type="submission" date="2022-01" db="EMBL/GenBank/DDBJ databases">
        <authorList>
            <person name="King R."/>
        </authorList>
    </citation>
    <scope>NUCLEOTIDE SEQUENCE</scope>
</reference>
<organism evidence="12 13">
    <name type="scientific">Chironomus riparius</name>
    <dbReference type="NCBI Taxonomy" id="315576"/>
    <lineage>
        <taxon>Eukaryota</taxon>
        <taxon>Metazoa</taxon>
        <taxon>Ecdysozoa</taxon>
        <taxon>Arthropoda</taxon>
        <taxon>Hexapoda</taxon>
        <taxon>Insecta</taxon>
        <taxon>Pterygota</taxon>
        <taxon>Neoptera</taxon>
        <taxon>Endopterygota</taxon>
        <taxon>Diptera</taxon>
        <taxon>Nematocera</taxon>
        <taxon>Chironomoidea</taxon>
        <taxon>Chironomidae</taxon>
        <taxon>Chironominae</taxon>
        <taxon>Chironomus</taxon>
    </lineage>
</organism>